<evidence type="ECO:0000313" key="2">
    <source>
        <dbReference type="Proteomes" id="UP000789570"/>
    </source>
</evidence>
<accession>A0A9N9D6L3</accession>
<protein>
    <submittedName>
        <fullName evidence="1">5370_t:CDS:1</fullName>
    </submittedName>
</protein>
<keyword evidence="2" id="KW-1185">Reference proteome</keyword>
<comment type="caution">
    <text evidence="1">The sequence shown here is derived from an EMBL/GenBank/DDBJ whole genome shotgun (WGS) entry which is preliminary data.</text>
</comment>
<dbReference type="EMBL" id="CAJVPQ010003323">
    <property type="protein sequence ID" value="CAG8624796.1"/>
    <property type="molecule type" value="Genomic_DNA"/>
</dbReference>
<sequence>TINANMDLRLKSFTPGVAKIYFTDAVSPPTASNPIPPPNQFIMRDFQGRNVPRNVVDGDTN</sequence>
<dbReference type="AlphaFoldDB" id="A0A9N9D6L3"/>
<name>A0A9N9D6L3_9GLOM</name>
<evidence type="ECO:0000313" key="1">
    <source>
        <dbReference type="EMBL" id="CAG8624796.1"/>
    </source>
</evidence>
<organism evidence="1 2">
    <name type="scientific">Funneliformis caledonium</name>
    <dbReference type="NCBI Taxonomy" id="1117310"/>
    <lineage>
        <taxon>Eukaryota</taxon>
        <taxon>Fungi</taxon>
        <taxon>Fungi incertae sedis</taxon>
        <taxon>Mucoromycota</taxon>
        <taxon>Glomeromycotina</taxon>
        <taxon>Glomeromycetes</taxon>
        <taxon>Glomerales</taxon>
        <taxon>Glomeraceae</taxon>
        <taxon>Funneliformis</taxon>
    </lineage>
</organism>
<dbReference type="Proteomes" id="UP000789570">
    <property type="component" value="Unassembled WGS sequence"/>
</dbReference>
<reference evidence="1" key="1">
    <citation type="submission" date="2021-06" db="EMBL/GenBank/DDBJ databases">
        <authorList>
            <person name="Kallberg Y."/>
            <person name="Tangrot J."/>
            <person name="Rosling A."/>
        </authorList>
    </citation>
    <scope>NUCLEOTIDE SEQUENCE</scope>
    <source>
        <strain evidence="1">UK204</strain>
    </source>
</reference>
<gene>
    <name evidence="1" type="ORF">FCALED_LOCUS9747</name>
</gene>
<proteinExistence type="predicted"/>
<feature type="non-terminal residue" evidence="1">
    <location>
        <position position="61"/>
    </location>
</feature>